<feature type="transmembrane region" description="Helical" evidence="6">
    <location>
        <begin position="390"/>
        <end position="411"/>
    </location>
</feature>
<dbReference type="InterPro" id="IPR011701">
    <property type="entry name" value="MFS"/>
</dbReference>
<feature type="transmembrane region" description="Helical" evidence="6">
    <location>
        <begin position="83"/>
        <end position="103"/>
    </location>
</feature>
<reference evidence="8 9" key="1">
    <citation type="submission" date="2023-08" db="EMBL/GenBank/DDBJ databases">
        <title>Alcaligenaceae gen. nov., a novel taxon isolated from the sludge of Yixing Pesticide Factory.</title>
        <authorList>
            <person name="Ruan L."/>
        </authorList>
    </citation>
    <scope>NUCLEOTIDE SEQUENCE [LARGE SCALE GENOMIC DNA]</scope>
    <source>
        <strain evidence="8 9">LG-2</strain>
    </source>
</reference>
<evidence type="ECO:0000256" key="1">
    <source>
        <dbReference type="ARBA" id="ARBA00004651"/>
    </source>
</evidence>
<accession>A0ABU1D3B1</accession>
<feature type="transmembrane region" description="Helical" evidence="6">
    <location>
        <begin position="147"/>
        <end position="171"/>
    </location>
</feature>
<dbReference type="Proteomes" id="UP001232156">
    <property type="component" value="Unassembled WGS sequence"/>
</dbReference>
<feature type="transmembrane region" description="Helical" evidence="6">
    <location>
        <begin position="352"/>
        <end position="369"/>
    </location>
</feature>
<feature type="transmembrane region" description="Helical" evidence="6">
    <location>
        <begin position="261"/>
        <end position="282"/>
    </location>
</feature>
<evidence type="ECO:0000256" key="5">
    <source>
        <dbReference type="ARBA" id="ARBA00023136"/>
    </source>
</evidence>
<feature type="transmembrane region" description="Helical" evidence="6">
    <location>
        <begin position="20"/>
        <end position="39"/>
    </location>
</feature>
<keyword evidence="4 6" id="KW-1133">Transmembrane helix</keyword>
<comment type="caution">
    <text evidence="8">The sequence shown here is derived from an EMBL/GenBank/DDBJ whole genome shotgun (WGS) entry which is preliminary data.</text>
</comment>
<evidence type="ECO:0000256" key="4">
    <source>
        <dbReference type="ARBA" id="ARBA00022989"/>
    </source>
</evidence>
<dbReference type="Gene3D" id="1.20.1250.20">
    <property type="entry name" value="MFS general substrate transporter like domains"/>
    <property type="match status" value="2"/>
</dbReference>
<feature type="domain" description="Major facilitator superfamily (MFS) profile" evidence="7">
    <location>
        <begin position="1"/>
        <end position="441"/>
    </location>
</feature>
<gene>
    <name evidence="8" type="ORF">Q8947_02670</name>
</gene>
<evidence type="ECO:0000256" key="2">
    <source>
        <dbReference type="ARBA" id="ARBA00022475"/>
    </source>
</evidence>
<name>A0ABU1D3B1_9BURK</name>
<evidence type="ECO:0000313" key="9">
    <source>
        <dbReference type="Proteomes" id="UP001232156"/>
    </source>
</evidence>
<comment type="subcellular location">
    <subcellularLocation>
        <location evidence="1">Cell membrane</location>
        <topology evidence="1">Multi-pass membrane protein</topology>
    </subcellularLocation>
</comment>
<proteinExistence type="predicted"/>
<feature type="transmembrane region" description="Helical" evidence="6">
    <location>
        <begin position="51"/>
        <end position="71"/>
    </location>
</feature>
<feature type="transmembrane region" description="Helical" evidence="6">
    <location>
        <begin position="302"/>
        <end position="321"/>
    </location>
</feature>
<evidence type="ECO:0000256" key="3">
    <source>
        <dbReference type="ARBA" id="ARBA00022692"/>
    </source>
</evidence>
<dbReference type="PROSITE" id="PS50850">
    <property type="entry name" value="MFS"/>
    <property type="match status" value="1"/>
</dbReference>
<sequence length="450" mass="45902">MSASVQAAGVDSAIVRRRDWLIIALVGGAHACSHFFQLVLPTLYLSLAHEYGYDFAQLGLLASIFFLVSSIGQASSGFVVDRIGPVPVLHFGLICFALSGLLIAGSTGYAMLVLAAIIGGVGNAVFHPVDYSILNHRVSARRLGHGFSTHGLTGNLGWALAPVYMAAFIHWADWRTAAVAASALVGVVLLLTWLGRDMLSGRSAAVQGGALMPDTAATDAQPGAAAQAHAAPAAGARGTPTGDLSRRSVGGTLQALAVQPALWGAFLFFAFSSIALSAIQNYTIPMLGTVYGIDKVLAGSALSGYMVAGAAGMLAGGFIVSSTPRSEFIVFVTLVLAALCFALLASGWAGSYMALVFVAMAGFFSGVAGPSRDMLIRRVTPKGATGTVYGLVYSGMDVGASLAPVGFGLMLDLGLTRGPWMGAGLSFIAAALLAVAVGRSAAARTAASPA</sequence>
<feature type="transmembrane region" description="Helical" evidence="6">
    <location>
        <begin position="328"/>
        <end position="346"/>
    </location>
</feature>
<protein>
    <submittedName>
        <fullName evidence="8">MFS transporter</fullName>
    </submittedName>
</protein>
<dbReference type="SUPFAM" id="SSF103473">
    <property type="entry name" value="MFS general substrate transporter"/>
    <property type="match status" value="1"/>
</dbReference>
<dbReference type="InterPro" id="IPR020846">
    <property type="entry name" value="MFS_dom"/>
</dbReference>
<evidence type="ECO:0000259" key="7">
    <source>
        <dbReference type="PROSITE" id="PS50850"/>
    </source>
</evidence>
<keyword evidence="5 6" id="KW-0472">Membrane</keyword>
<feature type="transmembrane region" description="Helical" evidence="6">
    <location>
        <begin position="177"/>
        <end position="194"/>
    </location>
</feature>
<evidence type="ECO:0000313" key="8">
    <source>
        <dbReference type="EMBL" id="MDR4124887.1"/>
    </source>
</evidence>
<dbReference type="PANTHER" id="PTHR43124:SF3">
    <property type="entry name" value="CHLORAMPHENICOL EFFLUX PUMP RV0191"/>
    <property type="match status" value="1"/>
</dbReference>
<dbReference type="PANTHER" id="PTHR43124">
    <property type="entry name" value="PURINE EFFLUX PUMP PBUE"/>
    <property type="match status" value="1"/>
</dbReference>
<evidence type="ECO:0000256" key="6">
    <source>
        <dbReference type="SAM" id="Phobius"/>
    </source>
</evidence>
<feature type="transmembrane region" description="Helical" evidence="6">
    <location>
        <begin position="423"/>
        <end position="442"/>
    </location>
</feature>
<dbReference type="EMBL" id="JAUZQE010000004">
    <property type="protein sequence ID" value="MDR4124887.1"/>
    <property type="molecule type" value="Genomic_DNA"/>
</dbReference>
<keyword evidence="3 6" id="KW-0812">Transmembrane</keyword>
<feature type="transmembrane region" description="Helical" evidence="6">
    <location>
        <begin position="109"/>
        <end position="126"/>
    </location>
</feature>
<keyword evidence="2" id="KW-1003">Cell membrane</keyword>
<dbReference type="InterPro" id="IPR050189">
    <property type="entry name" value="MFS_Efflux_Transporters"/>
</dbReference>
<organism evidence="8 9">
    <name type="scientific">Yanghanlia caeni</name>
    <dbReference type="NCBI Taxonomy" id="3064283"/>
    <lineage>
        <taxon>Bacteria</taxon>
        <taxon>Pseudomonadati</taxon>
        <taxon>Pseudomonadota</taxon>
        <taxon>Betaproteobacteria</taxon>
        <taxon>Burkholderiales</taxon>
        <taxon>Alcaligenaceae</taxon>
        <taxon>Yanghanlia</taxon>
    </lineage>
</organism>
<dbReference type="RefSeq" id="WP_165279544.1">
    <property type="nucleotide sequence ID" value="NZ_JAUZQE010000004.1"/>
</dbReference>
<keyword evidence="9" id="KW-1185">Reference proteome</keyword>
<dbReference type="Pfam" id="PF07690">
    <property type="entry name" value="MFS_1"/>
    <property type="match status" value="1"/>
</dbReference>
<dbReference type="InterPro" id="IPR036259">
    <property type="entry name" value="MFS_trans_sf"/>
</dbReference>